<name>A0A0P6GZ47_9CRUS</name>
<dbReference type="EMBL" id="GDIQ01026995">
    <property type="protein sequence ID" value="JAN67742.1"/>
    <property type="molecule type" value="Transcribed_RNA"/>
</dbReference>
<proteinExistence type="predicted"/>
<accession>A0A0P6GZ47</accession>
<dbReference type="EMBL" id="LRGB01001581">
    <property type="protein sequence ID" value="KZS11265.1"/>
    <property type="molecule type" value="Genomic_DNA"/>
</dbReference>
<dbReference type="Proteomes" id="UP000076858">
    <property type="component" value="Unassembled WGS sequence"/>
</dbReference>
<keyword evidence="3" id="KW-1185">Reference proteome</keyword>
<protein>
    <submittedName>
        <fullName evidence="1">Uncharacterized protein</fullName>
    </submittedName>
</protein>
<evidence type="ECO:0000313" key="1">
    <source>
        <dbReference type="EMBL" id="JAN67742.1"/>
    </source>
</evidence>
<reference evidence="2 3" key="2">
    <citation type="submission" date="2016-03" db="EMBL/GenBank/DDBJ databases">
        <title>EvidentialGene: Evidence-directed Construction of Genes on Genomes.</title>
        <authorList>
            <person name="Gilbert D.G."/>
            <person name="Choi J.-H."/>
            <person name="Mockaitis K."/>
            <person name="Colbourne J."/>
            <person name="Pfrender M."/>
        </authorList>
    </citation>
    <scope>NUCLEOTIDE SEQUENCE [LARGE SCALE GENOMIC DNA]</scope>
    <source>
        <strain evidence="2 3">Xinb3</strain>
        <tissue evidence="2">Complete organism</tissue>
    </source>
</reference>
<evidence type="ECO:0000313" key="2">
    <source>
        <dbReference type="EMBL" id="KZS11265.1"/>
    </source>
</evidence>
<evidence type="ECO:0000313" key="3">
    <source>
        <dbReference type="Proteomes" id="UP000076858"/>
    </source>
</evidence>
<sequence length="88" mass="10229">MKCFGNVAKFFRHILPLSPLLCFLQTVSDTSCPPFLIMNFFCLLLLVVPDYFFPPPHRPMRKTVGFSRNSRKYRAMAARPDVVTQQFD</sequence>
<reference evidence="1" key="1">
    <citation type="submission" date="2015-10" db="EMBL/GenBank/DDBJ databases">
        <title>EvidentialGene: Evidence-directed Construction of Complete mRNA Transcriptomes without Genomes.</title>
        <authorList>
            <person name="Gilbert D.G."/>
        </authorList>
    </citation>
    <scope>NUCLEOTIDE SEQUENCE</scope>
</reference>
<gene>
    <name evidence="2" type="ORF">APZ42_024040</name>
</gene>
<organism evidence="1">
    <name type="scientific">Daphnia magna</name>
    <dbReference type="NCBI Taxonomy" id="35525"/>
    <lineage>
        <taxon>Eukaryota</taxon>
        <taxon>Metazoa</taxon>
        <taxon>Ecdysozoa</taxon>
        <taxon>Arthropoda</taxon>
        <taxon>Crustacea</taxon>
        <taxon>Branchiopoda</taxon>
        <taxon>Diplostraca</taxon>
        <taxon>Cladocera</taxon>
        <taxon>Anomopoda</taxon>
        <taxon>Daphniidae</taxon>
        <taxon>Daphnia</taxon>
    </lineage>
</organism>
<dbReference type="AlphaFoldDB" id="A0A0P6GZ47"/>